<evidence type="ECO:0000313" key="1">
    <source>
        <dbReference type="EMBL" id="KAJ8678287.1"/>
    </source>
</evidence>
<dbReference type="Proteomes" id="UP001239111">
    <property type="component" value="Chromosome 2"/>
</dbReference>
<keyword evidence="2" id="KW-1185">Reference proteome</keyword>
<dbReference type="EMBL" id="CM056742">
    <property type="protein sequence ID" value="KAJ8678287.1"/>
    <property type="molecule type" value="Genomic_DNA"/>
</dbReference>
<gene>
    <name evidence="1" type="ORF">QAD02_014074</name>
</gene>
<accession>A0ACC2P4I9</accession>
<comment type="caution">
    <text evidence="1">The sequence shown here is derived from an EMBL/GenBank/DDBJ whole genome shotgun (WGS) entry which is preliminary data.</text>
</comment>
<reference evidence="1" key="1">
    <citation type="submission" date="2023-04" db="EMBL/GenBank/DDBJ databases">
        <title>A chromosome-level genome assembly of the parasitoid wasp Eretmocerus hayati.</title>
        <authorList>
            <person name="Zhong Y."/>
            <person name="Liu S."/>
            <person name="Liu Y."/>
        </authorList>
    </citation>
    <scope>NUCLEOTIDE SEQUENCE</scope>
    <source>
        <strain evidence="1">ZJU_SS_LIU_2023</strain>
    </source>
</reference>
<organism evidence="1 2">
    <name type="scientific">Eretmocerus hayati</name>
    <dbReference type="NCBI Taxonomy" id="131215"/>
    <lineage>
        <taxon>Eukaryota</taxon>
        <taxon>Metazoa</taxon>
        <taxon>Ecdysozoa</taxon>
        <taxon>Arthropoda</taxon>
        <taxon>Hexapoda</taxon>
        <taxon>Insecta</taxon>
        <taxon>Pterygota</taxon>
        <taxon>Neoptera</taxon>
        <taxon>Endopterygota</taxon>
        <taxon>Hymenoptera</taxon>
        <taxon>Apocrita</taxon>
        <taxon>Proctotrupomorpha</taxon>
        <taxon>Chalcidoidea</taxon>
        <taxon>Aphelinidae</taxon>
        <taxon>Aphelininae</taxon>
        <taxon>Eretmocerus</taxon>
    </lineage>
</organism>
<protein>
    <submittedName>
        <fullName evidence="1">Uncharacterized protein</fullName>
    </submittedName>
</protein>
<sequence>MNGNTENSIAANPKQKLVPSVRAGATVNVIDAGDRQPNNGDCAGAMMRNLPSVLGGSEFHRIDFVETREQHDNEISTQNGAGSFVARRDQRTHVPSNQQGRRDRASTSRCLNSNPQPGQSSATVTSVNEDQLVHGNFTKKRPRKRRYSMVLHSVQWYRNPHCPGYADKQQRYSVDRGMKYLGEGMRVCEQYWGGVWGNKSPTEFLRALMEIFWEPYVLCNSSFEPENCRPDKFIPGRCRPTAIEFEKLRLILSIYDDYLMKNHKHMKLSYLMNAITIMSNNLRDLRLVEREKAMQMALNRAREESRAVDEQSPRQDRGIPEQNAMT</sequence>
<evidence type="ECO:0000313" key="2">
    <source>
        <dbReference type="Proteomes" id="UP001239111"/>
    </source>
</evidence>
<proteinExistence type="predicted"/>
<name>A0ACC2P4I9_9HYME</name>